<evidence type="ECO:0000256" key="4">
    <source>
        <dbReference type="ARBA" id="ARBA00022448"/>
    </source>
</evidence>
<protein>
    <recommendedName>
        <fullName evidence="3">Flagellar FliJ protein</fullName>
    </recommendedName>
</protein>
<keyword evidence="6" id="KW-0145">Chemotaxis</keyword>
<reference evidence="12 13" key="1">
    <citation type="journal article" date="2011" name="J. Bacteriol.">
        <title>Genome sequence of the verrucomicrobium Opitutus terrae PB90-1, an abundant inhabitant of rice paddy soil ecosystems.</title>
        <authorList>
            <person name="van Passel M.W."/>
            <person name="Kant R."/>
            <person name="Palva A."/>
            <person name="Copeland A."/>
            <person name="Lucas S."/>
            <person name="Lapidus A."/>
            <person name="Glavina del Rio T."/>
            <person name="Pitluck S."/>
            <person name="Goltsman E."/>
            <person name="Clum A."/>
            <person name="Sun H."/>
            <person name="Schmutz J."/>
            <person name="Larimer F.W."/>
            <person name="Land M.L."/>
            <person name="Hauser L."/>
            <person name="Kyrpides N."/>
            <person name="Mikhailova N."/>
            <person name="Richardson P.P."/>
            <person name="Janssen P.H."/>
            <person name="de Vos W.M."/>
            <person name="Smidt H."/>
        </authorList>
    </citation>
    <scope>NUCLEOTIDE SEQUENCE [LARGE SCALE GENOMIC DNA]</scope>
    <source>
        <strain evidence="13">DSM 11246 / JCM 15787 / PB90-1</strain>
    </source>
</reference>
<comment type="similarity">
    <text evidence="2">Belongs to the FliJ family.</text>
</comment>
<keyword evidence="5" id="KW-1003">Cell membrane</keyword>
<dbReference type="Proteomes" id="UP000007013">
    <property type="component" value="Chromosome"/>
</dbReference>
<comment type="subcellular location">
    <subcellularLocation>
        <location evidence="1">Cell membrane</location>
        <topology evidence="1">Peripheral membrane protein</topology>
        <orientation evidence="1">Cytoplasmic side</orientation>
    </subcellularLocation>
</comment>
<evidence type="ECO:0000256" key="1">
    <source>
        <dbReference type="ARBA" id="ARBA00004413"/>
    </source>
</evidence>
<evidence type="ECO:0000256" key="6">
    <source>
        <dbReference type="ARBA" id="ARBA00022500"/>
    </source>
</evidence>
<dbReference type="GO" id="GO:0006935">
    <property type="term" value="P:chemotaxis"/>
    <property type="evidence" value="ECO:0007669"/>
    <property type="project" value="UniProtKB-KW"/>
</dbReference>
<dbReference type="GO" id="GO:0044781">
    <property type="term" value="P:bacterial-type flagellum organization"/>
    <property type="evidence" value="ECO:0007669"/>
    <property type="project" value="UniProtKB-KW"/>
</dbReference>
<dbReference type="RefSeq" id="WP_012373246.1">
    <property type="nucleotide sequence ID" value="NC_010571.1"/>
</dbReference>
<evidence type="ECO:0000256" key="2">
    <source>
        <dbReference type="ARBA" id="ARBA00010004"/>
    </source>
</evidence>
<dbReference type="Pfam" id="PF02050">
    <property type="entry name" value="FliJ"/>
    <property type="match status" value="1"/>
</dbReference>
<feature type="region of interest" description="Disordered" evidence="11">
    <location>
        <begin position="117"/>
        <end position="151"/>
    </location>
</feature>
<dbReference type="HOGENOM" id="CLU_1729543_0_0_0"/>
<organism evidence="12 13">
    <name type="scientific">Opitutus terrae (strain DSM 11246 / JCM 15787 / PB90-1)</name>
    <dbReference type="NCBI Taxonomy" id="452637"/>
    <lineage>
        <taxon>Bacteria</taxon>
        <taxon>Pseudomonadati</taxon>
        <taxon>Verrucomicrobiota</taxon>
        <taxon>Opitutia</taxon>
        <taxon>Opitutales</taxon>
        <taxon>Opitutaceae</taxon>
        <taxon>Opitutus</taxon>
    </lineage>
</organism>
<evidence type="ECO:0000256" key="9">
    <source>
        <dbReference type="ARBA" id="ARBA00023136"/>
    </source>
</evidence>
<dbReference type="OrthoDB" id="196584at2"/>
<dbReference type="GO" id="GO:0071973">
    <property type="term" value="P:bacterial-type flagellum-dependent cell motility"/>
    <property type="evidence" value="ECO:0007669"/>
    <property type="project" value="InterPro"/>
</dbReference>
<keyword evidence="9" id="KW-0472">Membrane</keyword>
<dbReference type="KEGG" id="ote:Oter_0418"/>
<proteinExistence type="inferred from homology"/>
<feature type="compositionally biased region" description="Basic and acidic residues" evidence="11">
    <location>
        <begin position="117"/>
        <end position="132"/>
    </location>
</feature>
<dbReference type="GO" id="GO:0009288">
    <property type="term" value="C:bacterial-type flagellum"/>
    <property type="evidence" value="ECO:0007669"/>
    <property type="project" value="InterPro"/>
</dbReference>
<dbReference type="GO" id="GO:0005886">
    <property type="term" value="C:plasma membrane"/>
    <property type="evidence" value="ECO:0007669"/>
    <property type="project" value="UniProtKB-SubCell"/>
</dbReference>
<gene>
    <name evidence="12" type="ordered locus">Oter_0418</name>
</gene>
<evidence type="ECO:0000256" key="3">
    <source>
        <dbReference type="ARBA" id="ARBA00020392"/>
    </source>
</evidence>
<dbReference type="InterPro" id="IPR012823">
    <property type="entry name" value="Flagell_FliJ"/>
</dbReference>
<dbReference type="Gene3D" id="1.10.287.1700">
    <property type="match status" value="1"/>
</dbReference>
<keyword evidence="13" id="KW-1185">Reference proteome</keyword>
<evidence type="ECO:0000313" key="12">
    <source>
        <dbReference type="EMBL" id="ACB73708.1"/>
    </source>
</evidence>
<evidence type="ECO:0000313" key="13">
    <source>
        <dbReference type="Proteomes" id="UP000007013"/>
    </source>
</evidence>
<dbReference type="InterPro" id="IPR053716">
    <property type="entry name" value="Flag_assembly_chemotaxis_eff"/>
</dbReference>
<dbReference type="STRING" id="452637.Oter_0418"/>
<keyword evidence="4" id="KW-0813">Transport</keyword>
<keyword evidence="10" id="KW-1006">Bacterial flagellum protein export</keyword>
<evidence type="ECO:0000256" key="5">
    <source>
        <dbReference type="ARBA" id="ARBA00022475"/>
    </source>
</evidence>
<dbReference type="eggNOG" id="ENOG5030PR0">
    <property type="taxonomic scope" value="Bacteria"/>
</dbReference>
<name>B1ZR41_OPITP</name>
<dbReference type="AlphaFoldDB" id="B1ZR41"/>
<accession>B1ZR41</accession>
<evidence type="ECO:0000256" key="11">
    <source>
        <dbReference type="SAM" id="MobiDB-lite"/>
    </source>
</evidence>
<keyword evidence="8" id="KW-0653">Protein transport</keyword>
<keyword evidence="7" id="KW-1005">Bacterial flagellum biogenesis</keyword>
<sequence>MKRFRFALRPVAVLRAHRDSRAREAFASAVHLYVQAEEELNRTRVRMRALEGALFAGRQQTFRAAEAALLLADYQRECEAEVEAERRVNAAREEMHRRRDEYLEAHRQLEVVQRLEEKARAKHRHEADKEEQAEADDFASHRRIRPMSIPV</sequence>
<evidence type="ECO:0000256" key="8">
    <source>
        <dbReference type="ARBA" id="ARBA00022927"/>
    </source>
</evidence>
<dbReference type="EMBL" id="CP001032">
    <property type="protein sequence ID" value="ACB73708.1"/>
    <property type="molecule type" value="Genomic_DNA"/>
</dbReference>
<dbReference type="GO" id="GO:0015031">
    <property type="term" value="P:protein transport"/>
    <property type="evidence" value="ECO:0007669"/>
    <property type="project" value="UniProtKB-KW"/>
</dbReference>
<evidence type="ECO:0000256" key="10">
    <source>
        <dbReference type="ARBA" id="ARBA00023225"/>
    </source>
</evidence>
<evidence type="ECO:0000256" key="7">
    <source>
        <dbReference type="ARBA" id="ARBA00022795"/>
    </source>
</evidence>